<dbReference type="PROSITE" id="PS50878">
    <property type="entry name" value="RT_POL"/>
    <property type="match status" value="1"/>
</dbReference>
<proteinExistence type="predicted"/>
<keyword evidence="3" id="KW-1185">Reference proteome</keyword>
<dbReference type="PANTHER" id="PTHR46890">
    <property type="entry name" value="NON-LTR RETROLELEMENT REVERSE TRANSCRIPTASE-LIKE PROTEIN-RELATED"/>
    <property type="match status" value="1"/>
</dbReference>
<name>A0AAD9X9F6_9ROSI</name>
<evidence type="ECO:0000313" key="3">
    <source>
        <dbReference type="Proteomes" id="UP001280121"/>
    </source>
</evidence>
<protein>
    <recommendedName>
        <fullName evidence="1">Reverse transcriptase domain-containing protein</fullName>
    </recommendedName>
</protein>
<dbReference type="InterPro" id="IPR000477">
    <property type="entry name" value="RT_dom"/>
</dbReference>
<reference evidence="2" key="1">
    <citation type="journal article" date="2023" name="Plant J.">
        <title>Genome sequences and population genomics provide insights into the demographic history, inbreeding, and mutation load of two 'living fossil' tree species of Dipteronia.</title>
        <authorList>
            <person name="Feng Y."/>
            <person name="Comes H.P."/>
            <person name="Chen J."/>
            <person name="Zhu S."/>
            <person name="Lu R."/>
            <person name="Zhang X."/>
            <person name="Li P."/>
            <person name="Qiu J."/>
            <person name="Olsen K.M."/>
            <person name="Qiu Y."/>
        </authorList>
    </citation>
    <scope>NUCLEOTIDE SEQUENCE</scope>
    <source>
        <strain evidence="2">KIB01</strain>
    </source>
</reference>
<evidence type="ECO:0000259" key="1">
    <source>
        <dbReference type="PROSITE" id="PS50878"/>
    </source>
</evidence>
<organism evidence="2 3">
    <name type="scientific">Dipteronia dyeriana</name>
    <dbReference type="NCBI Taxonomy" id="168575"/>
    <lineage>
        <taxon>Eukaryota</taxon>
        <taxon>Viridiplantae</taxon>
        <taxon>Streptophyta</taxon>
        <taxon>Embryophyta</taxon>
        <taxon>Tracheophyta</taxon>
        <taxon>Spermatophyta</taxon>
        <taxon>Magnoliopsida</taxon>
        <taxon>eudicotyledons</taxon>
        <taxon>Gunneridae</taxon>
        <taxon>Pentapetalae</taxon>
        <taxon>rosids</taxon>
        <taxon>malvids</taxon>
        <taxon>Sapindales</taxon>
        <taxon>Sapindaceae</taxon>
        <taxon>Hippocastanoideae</taxon>
        <taxon>Acereae</taxon>
        <taxon>Dipteronia</taxon>
    </lineage>
</organism>
<dbReference type="PANTHER" id="PTHR46890:SF48">
    <property type="entry name" value="RNA-DIRECTED DNA POLYMERASE"/>
    <property type="match status" value="1"/>
</dbReference>
<dbReference type="EMBL" id="JANJYI010000003">
    <property type="protein sequence ID" value="KAK2655324.1"/>
    <property type="molecule type" value="Genomic_DNA"/>
</dbReference>
<dbReference type="SUPFAM" id="SSF56672">
    <property type="entry name" value="DNA/RNA polymerases"/>
    <property type="match status" value="1"/>
</dbReference>
<dbReference type="Proteomes" id="UP001280121">
    <property type="component" value="Unassembled WGS sequence"/>
</dbReference>
<evidence type="ECO:0000313" key="2">
    <source>
        <dbReference type="EMBL" id="KAK2655324.1"/>
    </source>
</evidence>
<feature type="domain" description="Reverse transcriptase" evidence="1">
    <location>
        <begin position="27"/>
        <end position="270"/>
    </location>
</feature>
<dbReference type="AlphaFoldDB" id="A0AAD9X9F6"/>
<dbReference type="Pfam" id="PF00078">
    <property type="entry name" value="RVT_1"/>
    <property type="match status" value="1"/>
</dbReference>
<dbReference type="CDD" id="cd01650">
    <property type="entry name" value="RT_nLTR_like"/>
    <property type="match status" value="1"/>
</dbReference>
<comment type="caution">
    <text evidence="2">The sequence shown here is derived from an EMBL/GenBank/DDBJ whole genome shotgun (WGS) entry which is preliminary data.</text>
</comment>
<gene>
    <name evidence="2" type="ORF">Ddye_008376</name>
</gene>
<sequence>MPDGFHAIFSQKYWNMVGAEVSNICLQVLKGETSITNFSNTNVILILKIQSPLSLKDFRHISLCSVIYKTVTKALANRLKNCLPAIISPSQSASVPGRQIFNNVVASFEILHSIARKKSRKKGLMALKLDMSKVYDRVEWSFLKDVMERMQFPVIWIKLIMECISTFKRSFLFIGSLIYSVVPSRGLRQGCPLSPYLFLLCAEAISCLIANSENNGQALGIKCCRNSPIISHSFFADDNILFCKASVDSSIHIRNLLGIYERGSGQQVNL</sequence>
<dbReference type="InterPro" id="IPR052343">
    <property type="entry name" value="Retrotransposon-Effector_Assoc"/>
</dbReference>
<accession>A0AAD9X9F6</accession>
<dbReference type="InterPro" id="IPR043502">
    <property type="entry name" value="DNA/RNA_pol_sf"/>
</dbReference>